<keyword evidence="2" id="KW-1185">Reference proteome</keyword>
<evidence type="ECO:0000313" key="2">
    <source>
        <dbReference type="Proteomes" id="UP000293852"/>
    </source>
</evidence>
<sequence>MTPRTQPDVIDTVVYDFGNVLVRWDPRGAYRGVDPAKVEAFFASFDFAAFNQRMDAGAEPFAAARARAAAATPRWAPFLDTYLERYADTLAGPVEGSAELVGELRGLGLRLYGLTNWWAETFHHAEPAAPAIGLMDGVVVSGRVGMAKPDPAIFRHLAALYGVTPTRAVFVDDSPVNVAAAAALGFHAVRFTTTAALRRALVRLGVGVRPPSD</sequence>
<dbReference type="Proteomes" id="UP000293852">
    <property type="component" value="Unassembled WGS sequence"/>
</dbReference>
<dbReference type="SUPFAM" id="SSF56784">
    <property type="entry name" value="HAD-like"/>
    <property type="match status" value="1"/>
</dbReference>
<dbReference type="RefSeq" id="WP_130413186.1">
    <property type="nucleotide sequence ID" value="NZ_SGWX01000001.1"/>
</dbReference>
<accession>A0A4Q7M260</accession>
<dbReference type="NCBIfam" id="TIGR01509">
    <property type="entry name" value="HAD-SF-IA-v3"/>
    <property type="match status" value="1"/>
</dbReference>
<dbReference type="EMBL" id="SGWX01000001">
    <property type="protein sequence ID" value="RZS60907.1"/>
    <property type="molecule type" value="Genomic_DNA"/>
</dbReference>
<dbReference type="CDD" id="cd02603">
    <property type="entry name" value="HAD_sEH-N_like"/>
    <property type="match status" value="1"/>
</dbReference>
<proteinExistence type="predicted"/>
<evidence type="ECO:0000313" key="1">
    <source>
        <dbReference type="EMBL" id="RZS60907.1"/>
    </source>
</evidence>
<dbReference type="Pfam" id="PF00702">
    <property type="entry name" value="Hydrolase"/>
    <property type="match status" value="1"/>
</dbReference>
<dbReference type="PANTHER" id="PTHR43611">
    <property type="entry name" value="ALPHA-D-GLUCOSE 1-PHOSPHATE PHOSPHATASE"/>
    <property type="match status" value="1"/>
</dbReference>
<name>A0A4Q7M260_9MICO</name>
<dbReference type="PANTHER" id="PTHR43611:SF3">
    <property type="entry name" value="FLAVIN MONONUCLEOTIDE HYDROLASE 1, CHLOROPLATIC"/>
    <property type="match status" value="1"/>
</dbReference>
<dbReference type="AlphaFoldDB" id="A0A4Q7M260"/>
<dbReference type="OrthoDB" id="9797415at2"/>
<protein>
    <submittedName>
        <fullName evidence="1">2-haloacid dehalogenase</fullName>
    </submittedName>
</protein>
<dbReference type="Gene3D" id="3.40.50.1000">
    <property type="entry name" value="HAD superfamily/HAD-like"/>
    <property type="match status" value="1"/>
</dbReference>
<dbReference type="InterPro" id="IPR023214">
    <property type="entry name" value="HAD_sf"/>
</dbReference>
<gene>
    <name evidence="1" type="ORF">EV386_1187</name>
</gene>
<organism evidence="1 2">
    <name type="scientific">Xylanimonas ulmi</name>
    <dbReference type="NCBI Taxonomy" id="228973"/>
    <lineage>
        <taxon>Bacteria</taxon>
        <taxon>Bacillati</taxon>
        <taxon>Actinomycetota</taxon>
        <taxon>Actinomycetes</taxon>
        <taxon>Micrococcales</taxon>
        <taxon>Promicromonosporaceae</taxon>
        <taxon>Xylanimonas</taxon>
    </lineage>
</organism>
<dbReference type="InterPro" id="IPR006439">
    <property type="entry name" value="HAD-SF_hydro_IA"/>
</dbReference>
<dbReference type="InterPro" id="IPR036412">
    <property type="entry name" value="HAD-like_sf"/>
</dbReference>
<comment type="caution">
    <text evidence="1">The sequence shown here is derived from an EMBL/GenBank/DDBJ whole genome shotgun (WGS) entry which is preliminary data.</text>
</comment>
<reference evidence="1 2" key="1">
    <citation type="submission" date="2019-02" db="EMBL/GenBank/DDBJ databases">
        <title>Sequencing the genomes of 1000 actinobacteria strains.</title>
        <authorList>
            <person name="Klenk H.-P."/>
        </authorList>
    </citation>
    <scope>NUCLEOTIDE SEQUENCE [LARGE SCALE GENOMIC DNA]</scope>
    <source>
        <strain evidence="1 2">DSM 16932</strain>
    </source>
</reference>